<dbReference type="GO" id="GO:0009086">
    <property type="term" value="P:methionine biosynthetic process"/>
    <property type="evidence" value="ECO:0007669"/>
    <property type="project" value="UniProtKB-KW"/>
</dbReference>
<feature type="domain" description="Tetrahydrofolate dehydrogenase/cyclohydrolase NAD(P)-binding" evidence="14">
    <location>
        <begin position="138"/>
        <end position="289"/>
    </location>
</feature>
<dbReference type="KEGG" id="pmuc:ING2E5A_2206"/>
<dbReference type="EC" id="1.5.1.5" evidence="12"/>
<keyword evidence="16" id="KW-1185">Reference proteome</keyword>
<keyword evidence="9 12" id="KW-0486">Methionine biosynthesis</keyword>
<feature type="domain" description="Tetrahydrofolate dehydrogenase/cyclohydrolase catalytic" evidence="13">
    <location>
        <begin position="4"/>
        <end position="119"/>
    </location>
</feature>
<keyword evidence="8 12" id="KW-0368">Histidine biosynthesis</keyword>
<keyword evidence="10 12" id="KW-0511">Multifunctional enzyme</keyword>
<evidence type="ECO:0000313" key="15">
    <source>
        <dbReference type="EMBL" id="SCM59019.1"/>
    </source>
</evidence>
<dbReference type="RefSeq" id="WP_071137375.1">
    <property type="nucleotide sequence ID" value="NZ_LT608328.1"/>
</dbReference>
<protein>
    <recommendedName>
        <fullName evidence="12">Bifunctional protein FolD</fullName>
    </recommendedName>
    <domain>
        <recommendedName>
            <fullName evidence="12">Methylenetetrahydrofolate dehydrogenase</fullName>
            <ecNumber evidence="12">1.5.1.5</ecNumber>
        </recommendedName>
    </domain>
    <domain>
        <recommendedName>
            <fullName evidence="12">Methenyltetrahydrofolate cyclohydrolase</fullName>
            <ecNumber evidence="12">3.5.4.9</ecNumber>
        </recommendedName>
    </domain>
</protein>
<dbReference type="InterPro" id="IPR020631">
    <property type="entry name" value="THF_DH/CycHdrlase_NAD-bd_dom"/>
</dbReference>
<evidence type="ECO:0000256" key="7">
    <source>
        <dbReference type="ARBA" id="ARBA00023002"/>
    </source>
</evidence>
<dbReference type="Gene3D" id="3.40.50.720">
    <property type="entry name" value="NAD(P)-binding Rossmann-like Domain"/>
    <property type="match status" value="1"/>
</dbReference>
<dbReference type="CDD" id="cd01080">
    <property type="entry name" value="NAD_bind_m-THF_DH_Cyclohyd"/>
    <property type="match status" value="1"/>
</dbReference>
<evidence type="ECO:0000259" key="14">
    <source>
        <dbReference type="Pfam" id="PF02882"/>
    </source>
</evidence>
<dbReference type="InterPro" id="IPR046346">
    <property type="entry name" value="Aminoacid_DH-like_N_sf"/>
</dbReference>
<evidence type="ECO:0000256" key="2">
    <source>
        <dbReference type="ARBA" id="ARBA00022563"/>
    </source>
</evidence>
<dbReference type="PRINTS" id="PR00085">
    <property type="entry name" value="THFDHDRGNASE"/>
</dbReference>
<keyword evidence="5 12" id="KW-0378">Hydrolase</keyword>
<evidence type="ECO:0000256" key="10">
    <source>
        <dbReference type="ARBA" id="ARBA00023268"/>
    </source>
</evidence>
<dbReference type="GO" id="GO:0004488">
    <property type="term" value="F:methylenetetrahydrofolate dehydrogenase (NADP+) activity"/>
    <property type="evidence" value="ECO:0007669"/>
    <property type="project" value="UniProtKB-UniRule"/>
</dbReference>
<dbReference type="PANTHER" id="PTHR48099">
    <property type="entry name" value="C-1-TETRAHYDROFOLATE SYNTHASE, CYTOPLASMIC-RELATED"/>
    <property type="match status" value="1"/>
</dbReference>
<dbReference type="UniPathway" id="UPA00193"/>
<evidence type="ECO:0000256" key="3">
    <source>
        <dbReference type="ARBA" id="ARBA00022605"/>
    </source>
</evidence>
<dbReference type="EC" id="3.5.4.9" evidence="12"/>
<keyword evidence="2 12" id="KW-0554">One-carbon metabolism</keyword>
<dbReference type="GO" id="GO:0004477">
    <property type="term" value="F:methenyltetrahydrofolate cyclohydrolase activity"/>
    <property type="evidence" value="ECO:0007669"/>
    <property type="project" value="UniProtKB-UniRule"/>
</dbReference>
<keyword evidence="4 12" id="KW-0658">Purine biosynthesis</keyword>
<evidence type="ECO:0000313" key="16">
    <source>
        <dbReference type="Proteomes" id="UP000178485"/>
    </source>
</evidence>
<dbReference type="GO" id="GO:0005829">
    <property type="term" value="C:cytosol"/>
    <property type="evidence" value="ECO:0007669"/>
    <property type="project" value="TreeGrafter"/>
</dbReference>
<keyword evidence="6 12" id="KW-0521">NADP</keyword>
<dbReference type="InterPro" id="IPR020630">
    <property type="entry name" value="THF_DH/CycHdrlase_cat_dom"/>
</dbReference>
<reference evidence="15 16" key="1">
    <citation type="submission" date="2016-08" db="EMBL/GenBank/DDBJ databases">
        <authorList>
            <person name="Seilhamer J.J."/>
        </authorList>
    </citation>
    <scope>NUCLEOTIDE SEQUENCE [LARGE SCALE GENOMIC DNA]</scope>
    <source>
        <strain evidence="15">ING2-E5A</strain>
    </source>
</reference>
<comment type="similarity">
    <text evidence="12">Belongs to the tetrahydrofolate dehydrogenase/cyclohydrolase family.</text>
</comment>
<dbReference type="Proteomes" id="UP000178485">
    <property type="component" value="Chromosome i"/>
</dbReference>
<feature type="binding site" evidence="12">
    <location>
        <begin position="164"/>
        <end position="166"/>
    </location>
    <ligand>
        <name>NADP(+)</name>
        <dbReference type="ChEBI" id="CHEBI:58349"/>
    </ligand>
</feature>
<comment type="catalytic activity">
    <reaction evidence="12">
        <text>(6R)-5,10-methylene-5,6,7,8-tetrahydrofolate + NADP(+) = (6R)-5,10-methenyltetrahydrofolate + NADPH</text>
        <dbReference type="Rhea" id="RHEA:22812"/>
        <dbReference type="ChEBI" id="CHEBI:15636"/>
        <dbReference type="ChEBI" id="CHEBI:57455"/>
        <dbReference type="ChEBI" id="CHEBI:57783"/>
        <dbReference type="ChEBI" id="CHEBI:58349"/>
        <dbReference type="EC" id="1.5.1.5"/>
    </reaction>
</comment>
<dbReference type="EMBL" id="LT608328">
    <property type="protein sequence ID" value="SCM59019.1"/>
    <property type="molecule type" value="Genomic_DNA"/>
</dbReference>
<keyword evidence="7 12" id="KW-0560">Oxidoreductase</keyword>
<dbReference type="Pfam" id="PF02882">
    <property type="entry name" value="THF_DHG_CYH_C"/>
    <property type="match status" value="1"/>
</dbReference>
<dbReference type="SUPFAM" id="SSF51735">
    <property type="entry name" value="NAD(P)-binding Rossmann-fold domains"/>
    <property type="match status" value="1"/>
</dbReference>
<evidence type="ECO:0000256" key="1">
    <source>
        <dbReference type="ARBA" id="ARBA00004777"/>
    </source>
</evidence>
<dbReference type="STRING" id="1642646.ING2E5A_2206"/>
<dbReference type="GO" id="GO:0035999">
    <property type="term" value="P:tetrahydrofolate interconversion"/>
    <property type="evidence" value="ECO:0007669"/>
    <property type="project" value="UniProtKB-UniRule"/>
</dbReference>
<dbReference type="GO" id="GO:0006164">
    <property type="term" value="P:purine nucleotide biosynthetic process"/>
    <property type="evidence" value="ECO:0007669"/>
    <property type="project" value="UniProtKB-KW"/>
</dbReference>
<dbReference type="GO" id="GO:0000105">
    <property type="term" value="P:L-histidine biosynthetic process"/>
    <property type="evidence" value="ECO:0007669"/>
    <property type="project" value="UniProtKB-KW"/>
</dbReference>
<comment type="pathway">
    <text evidence="1 12">One-carbon metabolism; tetrahydrofolate interconversion.</text>
</comment>
<dbReference type="Pfam" id="PF00763">
    <property type="entry name" value="THF_DHG_CYH"/>
    <property type="match status" value="1"/>
</dbReference>
<dbReference type="SUPFAM" id="SSF53223">
    <property type="entry name" value="Aminoacid dehydrogenase-like, N-terminal domain"/>
    <property type="match status" value="1"/>
</dbReference>
<dbReference type="PROSITE" id="PS00766">
    <property type="entry name" value="THF_DHG_CYH_1"/>
    <property type="match status" value="1"/>
</dbReference>
<accession>A0A1G4G8Y8</accession>
<dbReference type="InterPro" id="IPR036291">
    <property type="entry name" value="NAD(P)-bd_dom_sf"/>
</dbReference>
<evidence type="ECO:0000256" key="11">
    <source>
        <dbReference type="ARBA" id="ARBA00036357"/>
    </source>
</evidence>
<proteinExistence type="inferred from homology"/>
<sequence>MQLIDGKAVAAQIKKEIAEEVALIKAKGGKTPHLAAVLVGHDGGSETYVANKVRACEEVGFRSTLIRYESDVTEEELLACVDRLNNDDDVDGFIVQLPLPGHISEEKVTEAIDYRKDVDGFHPVNVGRMAIGLPCFLSATPSGIMELLKRYEIETRGKQCVILGRSNIVGKPAALLMMQKGYPGDCTVTVCHSRTKNIKEICRQADIIVAALGVPEFLKADMVKEGAVVIDVGTTRVPSDKTKSGFKLTGDVAFDEVAPKCSYITPVPGGVGPMTIVSLLKNTLLAGKKNDLVTKKT</sequence>
<dbReference type="FunFam" id="3.40.50.720:FF:000189">
    <property type="entry name" value="Bifunctional protein FolD"/>
    <property type="match status" value="1"/>
</dbReference>
<dbReference type="InterPro" id="IPR020867">
    <property type="entry name" value="THF_DH/CycHdrlase_CS"/>
</dbReference>
<evidence type="ECO:0000256" key="6">
    <source>
        <dbReference type="ARBA" id="ARBA00022857"/>
    </source>
</evidence>
<evidence type="ECO:0000256" key="9">
    <source>
        <dbReference type="ARBA" id="ARBA00023167"/>
    </source>
</evidence>
<evidence type="ECO:0000256" key="5">
    <source>
        <dbReference type="ARBA" id="ARBA00022801"/>
    </source>
</evidence>
<evidence type="ECO:0000256" key="4">
    <source>
        <dbReference type="ARBA" id="ARBA00022755"/>
    </source>
</evidence>
<dbReference type="FunFam" id="3.40.50.10860:FF:000001">
    <property type="entry name" value="Bifunctional protein FolD"/>
    <property type="match status" value="1"/>
</dbReference>
<comment type="catalytic activity">
    <reaction evidence="11 12">
        <text>(6R)-5,10-methenyltetrahydrofolate + H2O = (6R)-10-formyltetrahydrofolate + H(+)</text>
        <dbReference type="Rhea" id="RHEA:23700"/>
        <dbReference type="ChEBI" id="CHEBI:15377"/>
        <dbReference type="ChEBI" id="CHEBI:15378"/>
        <dbReference type="ChEBI" id="CHEBI:57455"/>
        <dbReference type="ChEBI" id="CHEBI:195366"/>
        <dbReference type="EC" id="3.5.4.9"/>
    </reaction>
</comment>
<dbReference type="PROSITE" id="PS00767">
    <property type="entry name" value="THF_DHG_CYH_2"/>
    <property type="match status" value="1"/>
</dbReference>
<dbReference type="NCBIfam" id="NF010782">
    <property type="entry name" value="PRK14185.1"/>
    <property type="match status" value="1"/>
</dbReference>
<dbReference type="PANTHER" id="PTHR48099:SF5">
    <property type="entry name" value="C-1-TETRAHYDROFOLATE SYNTHASE, CYTOPLASMIC"/>
    <property type="match status" value="1"/>
</dbReference>
<feature type="binding site" evidence="12">
    <location>
        <position position="234"/>
    </location>
    <ligand>
        <name>NADP(+)</name>
        <dbReference type="ChEBI" id="CHEBI:58349"/>
    </ligand>
</feature>
<dbReference type="HAMAP" id="MF_01576">
    <property type="entry name" value="THF_DHG_CYH"/>
    <property type="match status" value="1"/>
</dbReference>
<organism evidence="15 16">
    <name type="scientific">Petrimonas mucosa</name>
    <dbReference type="NCBI Taxonomy" id="1642646"/>
    <lineage>
        <taxon>Bacteria</taxon>
        <taxon>Pseudomonadati</taxon>
        <taxon>Bacteroidota</taxon>
        <taxon>Bacteroidia</taxon>
        <taxon>Bacteroidales</taxon>
        <taxon>Dysgonomonadaceae</taxon>
        <taxon>Petrimonas</taxon>
    </lineage>
</organism>
<dbReference type="Gene3D" id="3.40.50.10860">
    <property type="entry name" value="Leucine Dehydrogenase, chain A, domain 1"/>
    <property type="match status" value="1"/>
</dbReference>
<evidence type="ECO:0000256" key="8">
    <source>
        <dbReference type="ARBA" id="ARBA00023102"/>
    </source>
</evidence>
<comment type="caution">
    <text evidence="12">Lacks conserved residue(s) required for the propagation of feature annotation.</text>
</comment>
<name>A0A1G4G8Y8_9BACT</name>
<gene>
    <name evidence="12 15" type="primary">folD</name>
    <name evidence="15" type="ORF">ING2E5A_2206</name>
</gene>
<evidence type="ECO:0000256" key="12">
    <source>
        <dbReference type="HAMAP-Rule" id="MF_01576"/>
    </source>
</evidence>
<evidence type="ECO:0000259" key="13">
    <source>
        <dbReference type="Pfam" id="PF00763"/>
    </source>
</evidence>
<dbReference type="InterPro" id="IPR000672">
    <property type="entry name" value="THF_DH/CycHdrlase"/>
</dbReference>
<dbReference type="AlphaFoldDB" id="A0A1G4G8Y8"/>
<comment type="function">
    <text evidence="12">Catalyzes the oxidation of 5,10-methylenetetrahydrofolate to 5,10-methenyltetrahydrofolate and then the hydrolysis of 5,10-methenyltetrahydrofolate to 10-formyltetrahydrofolate.</text>
</comment>
<keyword evidence="3 12" id="KW-0028">Amino-acid biosynthesis</keyword>
<comment type="subunit">
    <text evidence="12">Homodimer.</text>
</comment>